<dbReference type="InterPro" id="IPR048527">
    <property type="entry name" value="Sde182_C"/>
</dbReference>
<dbReference type="VEuPathDB" id="FungiDB:LEMA_P070030.1"/>
<proteinExistence type="predicted"/>
<reference evidence="4" key="1">
    <citation type="journal article" date="2011" name="Nat. Commun.">
        <title>Effector diversification within compartments of the Leptosphaeria maculans genome affected by Repeat-Induced Point mutations.</title>
        <authorList>
            <person name="Rouxel T."/>
            <person name="Grandaubert J."/>
            <person name="Hane J.K."/>
            <person name="Hoede C."/>
            <person name="van de Wouw A.P."/>
            <person name="Couloux A."/>
            <person name="Dominguez V."/>
            <person name="Anthouard V."/>
            <person name="Bally P."/>
            <person name="Bourras S."/>
            <person name="Cozijnsen A.J."/>
            <person name="Ciuffetti L.M."/>
            <person name="Degrave A."/>
            <person name="Dilmaghani A."/>
            <person name="Duret L."/>
            <person name="Fudal I."/>
            <person name="Goodwin S.B."/>
            <person name="Gout L."/>
            <person name="Glaser N."/>
            <person name="Linglin J."/>
            <person name="Kema G.H.J."/>
            <person name="Lapalu N."/>
            <person name="Lawrence C.B."/>
            <person name="May K."/>
            <person name="Meyer M."/>
            <person name="Ollivier B."/>
            <person name="Poulain J."/>
            <person name="Schoch C.L."/>
            <person name="Simon A."/>
            <person name="Spatafora J.W."/>
            <person name="Stachowiak A."/>
            <person name="Turgeon B.G."/>
            <person name="Tyler B.M."/>
            <person name="Vincent D."/>
            <person name="Weissenbach J."/>
            <person name="Amselem J."/>
            <person name="Quesneville H."/>
            <person name="Oliver R.P."/>
            <person name="Wincker P."/>
            <person name="Balesdent M.-H."/>
            <person name="Howlett B.J."/>
        </authorList>
    </citation>
    <scope>NUCLEOTIDE SEQUENCE [LARGE SCALE GENOMIC DNA]</scope>
    <source>
        <strain evidence="4">JN3 / isolate v23.1.3 / race Av1-4-5-6-7-8</strain>
    </source>
</reference>
<feature type="domain" description="Cellulose-binding Sde182 C-terminal" evidence="2">
    <location>
        <begin position="371"/>
        <end position="475"/>
    </location>
</feature>
<dbReference type="InterPro" id="IPR011483">
    <property type="entry name" value="Sde182_NH-like"/>
</dbReference>
<dbReference type="InParanoid" id="E4ZJ64"/>
<dbReference type="AlphaFoldDB" id="E4ZJ64"/>
<dbReference type="Gene3D" id="2.60.40.10">
    <property type="entry name" value="Immunoglobulins"/>
    <property type="match status" value="1"/>
</dbReference>
<dbReference type="Pfam" id="PF21027">
    <property type="entry name" value="Sde0182_C"/>
    <property type="match status" value="1"/>
</dbReference>
<protein>
    <submittedName>
        <fullName evidence="3">Similar to signal peptide</fullName>
    </submittedName>
</protein>
<name>E4ZJ64_LEPMJ</name>
<gene>
    <name evidence="3" type="ORF">LEMA_P070030.1</name>
</gene>
<evidence type="ECO:0000259" key="1">
    <source>
        <dbReference type="Pfam" id="PF07632"/>
    </source>
</evidence>
<dbReference type="Pfam" id="PF07632">
    <property type="entry name" value="Sde182_NH-like"/>
    <property type="match status" value="1"/>
</dbReference>
<dbReference type="OrthoDB" id="3592035at2759"/>
<dbReference type="Proteomes" id="UP000002668">
    <property type="component" value="Genome"/>
</dbReference>
<organism evidence="4">
    <name type="scientific">Leptosphaeria maculans (strain JN3 / isolate v23.1.3 / race Av1-4-5-6-7-8)</name>
    <name type="common">Blackleg fungus</name>
    <name type="synonym">Phoma lingam</name>
    <dbReference type="NCBI Taxonomy" id="985895"/>
    <lineage>
        <taxon>Eukaryota</taxon>
        <taxon>Fungi</taxon>
        <taxon>Dikarya</taxon>
        <taxon>Ascomycota</taxon>
        <taxon>Pezizomycotina</taxon>
        <taxon>Dothideomycetes</taxon>
        <taxon>Pleosporomycetidae</taxon>
        <taxon>Pleosporales</taxon>
        <taxon>Pleosporineae</taxon>
        <taxon>Leptosphaeriaceae</taxon>
        <taxon>Plenodomus</taxon>
        <taxon>Plenodomus lingam/Leptosphaeria maculans species complex</taxon>
    </lineage>
</organism>
<dbReference type="OMA" id="WIRNNFP"/>
<dbReference type="GO" id="GO:0016799">
    <property type="term" value="F:hydrolase activity, hydrolyzing N-glycosyl compounds"/>
    <property type="evidence" value="ECO:0007669"/>
    <property type="project" value="InterPro"/>
</dbReference>
<keyword evidence="4" id="KW-1185">Reference proteome</keyword>
<dbReference type="InterPro" id="IPR013783">
    <property type="entry name" value="Ig-like_fold"/>
</dbReference>
<evidence type="ECO:0000313" key="3">
    <source>
        <dbReference type="EMBL" id="CBX91495.1"/>
    </source>
</evidence>
<evidence type="ECO:0000259" key="2">
    <source>
        <dbReference type="Pfam" id="PF21027"/>
    </source>
</evidence>
<dbReference type="Gene3D" id="3.90.245.10">
    <property type="entry name" value="Ribonucleoside hydrolase-like"/>
    <property type="match status" value="1"/>
</dbReference>
<feature type="domain" description="Cellulose-binding Sde182 nucleoside hydrolase-like" evidence="1">
    <location>
        <begin position="14"/>
        <end position="283"/>
    </location>
</feature>
<sequence length="497" mass="54993">MAAEKLGTYAHKPRVFILSDISNEVDDAQSLVRYLLYANQFETKGLVACTSASMKNEVHPEVMEKIIDAYANAVDNLNKHTHPDHLYPSADHLRSLIRSGAESYGMTAVGTDITLSPGAQLLYSCITTPSTQPLWILCWGGTNTLASALLKIDDDFDPDDSKRLLSRLRVYSISDKDDTGAWIRNSFPDIFYIASIHGWNQYGLAAWTGISGEKHYGFDVGGPDGSKWEKDWLKENIQVGPLGTMYPDPMHVAEGDTPSLLHLIQNGLSIPDHPEYGSWGGRYVRTDLSTEGLNSSHYSDAADRVVVQGRTYTSNHATIWRWRDAFQNDFAARMRWTTEAEFANANHHPVITVNDLCGLAPVRIEAEAGSTITLDTKGTYHPNGSAMTFKWWHYREPSATQWSVEAEVAEVGITAVDKGCEGKKVQVKLPPAEHCAVELQSKKPVAQGQLLHLILEVTGEGELNLTSYRRVLIQVTNKDLRGGGMVKGECEVVMKDG</sequence>
<dbReference type="InterPro" id="IPR036452">
    <property type="entry name" value="Ribo_hydro-like"/>
</dbReference>
<evidence type="ECO:0000313" key="4">
    <source>
        <dbReference type="Proteomes" id="UP000002668"/>
    </source>
</evidence>
<accession>E4ZJ64</accession>
<dbReference type="STRING" id="985895.E4ZJ64"/>
<dbReference type="HOGENOM" id="CLU_029266_0_0_1"/>
<dbReference type="eggNOG" id="ENOG502QXBB">
    <property type="taxonomic scope" value="Eukaryota"/>
</dbReference>
<dbReference type="EMBL" id="FP929072">
    <property type="protein sequence ID" value="CBX91495.1"/>
    <property type="molecule type" value="Genomic_DNA"/>
</dbReference>
<dbReference type="GeneID" id="13288285"/>